<sequence>MGFPADEADKLWSDLYNYQAKKLHDQTFPIFSTKKYLIHLDVWHKRHCLNVPKWDNNRETEIFRHWGMFLPNHI</sequence>
<dbReference type="EMBL" id="SOSA01000229">
    <property type="protein sequence ID" value="THC94043.1"/>
    <property type="molecule type" value="Genomic_DNA"/>
</dbReference>
<accession>A0A4S3JFE5</accession>
<dbReference type="Proteomes" id="UP000308092">
    <property type="component" value="Unassembled WGS sequence"/>
</dbReference>
<comment type="caution">
    <text evidence="2">The sequence shown here is derived from an EMBL/GenBank/DDBJ whole genome shotgun (WGS) entry which is preliminary data.</text>
</comment>
<dbReference type="InterPro" id="IPR021765">
    <property type="entry name" value="UstYa-like"/>
</dbReference>
<dbReference type="AlphaFoldDB" id="A0A4S3JFE5"/>
<evidence type="ECO:0000313" key="3">
    <source>
        <dbReference type="Proteomes" id="UP000308092"/>
    </source>
</evidence>
<proteinExistence type="inferred from homology"/>
<evidence type="ECO:0000256" key="1">
    <source>
        <dbReference type="ARBA" id="ARBA00035112"/>
    </source>
</evidence>
<gene>
    <name evidence="2" type="ORF">EYZ11_006485</name>
</gene>
<dbReference type="Pfam" id="PF11807">
    <property type="entry name" value="UstYa"/>
    <property type="match status" value="1"/>
</dbReference>
<dbReference type="VEuPathDB" id="FungiDB:EYZ11_006485"/>
<name>A0A4S3JFE5_9EURO</name>
<evidence type="ECO:0000313" key="2">
    <source>
        <dbReference type="EMBL" id="THC94043.1"/>
    </source>
</evidence>
<dbReference type="STRING" id="1220188.A0A4S3JFE5"/>
<keyword evidence="3" id="KW-1185">Reference proteome</keyword>
<reference evidence="2 3" key="1">
    <citation type="submission" date="2019-03" db="EMBL/GenBank/DDBJ databases">
        <title>The genome sequence of a newly discovered highly antifungal drug resistant Aspergillus species, Aspergillus tanneri NIH 1004.</title>
        <authorList>
            <person name="Mounaud S."/>
            <person name="Singh I."/>
            <person name="Joardar V."/>
            <person name="Pakala S."/>
            <person name="Pakala S."/>
            <person name="Venepally P."/>
            <person name="Hoover J."/>
            <person name="Nierman W."/>
            <person name="Chung J."/>
            <person name="Losada L."/>
        </authorList>
    </citation>
    <scope>NUCLEOTIDE SEQUENCE [LARGE SCALE GENOMIC DNA]</scope>
    <source>
        <strain evidence="2 3">NIH1004</strain>
    </source>
</reference>
<comment type="similarity">
    <text evidence="1">Belongs to the ustYa family.</text>
</comment>
<protein>
    <submittedName>
        <fullName evidence="2">Uncharacterized protein</fullName>
    </submittedName>
</protein>
<organism evidence="2 3">
    <name type="scientific">Aspergillus tanneri</name>
    <dbReference type="NCBI Taxonomy" id="1220188"/>
    <lineage>
        <taxon>Eukaryota</taxon>
        <taxon>Fungi</taxon>
        <taxon>Dikarya</taxon>
        <taxon>Ascomycota</taxon>
        <taxon>Pezizomycotina</taxon>
        <taxon>Eurotiomycetes</taxon>
        <taxon>Eurotiomycetidae</taxon>
        <taxon>Eurotiales</taxon>
        <taxon>Aspergillaceae</taxon>
        <taxon>Aspergillus</taxon>
        <taxon>Aspergillus subgen. Circumdati</taxon>
    </lineage>
</organism>